<feature type="compositionally biased region" description="Polar residues" evidence="6">
    <location>
        <begin position="234"/>
        <end position="253"/>
    </location>
</feature>
<evidence type="ECO:0000313" key="8">
    <source>
        <dbReference type="EMBL" id="KAF2808308.1"/>
    </source>
</evidence>
<feature type="domain" description="C2H2-type" evidence="7">
    <location>
        <begin position="104"/>
        <end position="133"/>
    </location>
</feature>
<dbReference type="AlphaFoldDB" id="A0A6A6YIC6"/>
<dbReference type="SMART" id="SM00355">
    <property type="entry name" value="ZnF_C2H2"/>
    <property type="match status" value="7"/>
</dbReference>
<evidence type="ECO:0000256" key="2">
    <source>
        <dbReference type="ARBA" id="ARBA00022737"/>
    </source>
</evidence>
<proteinExistence type="predicted"/>
<keyword evidence="3 5" id="KW-0863">Zinc-finger</keyword>
<reference evidence="10" key="3">
    <citation type="submission" date="2025-04" db="UniProtKB">
        <authorList>
            <consortium name="RefSeq"/>
        </authorList>
    </citation>
    <scope>IDENTIFICATION</scope>
    <source>
        <strain evidence="10">CBS 304.34</strain>
    </source>
</reference>
<sequence>MSTCSCGRTFSSRSALGQHQKDTGHCHCKFCNRFFHTADGLKQHNLALHSWNCGHCNKTFSVQESLTCHQRATRHCHCSDCDRFFVDEPALRRHLRSSLHASQFHCCDCDRDFVDGQALQQHLENKIHSVTRRQTSDYVCSECDREFKTEQALGQHRSSLVHRPLSNIKCITSNGNSGCKRRFSSPSALLHHLESGACQSGVTRKTLNAAVQLNDTAAIITNPNPGLSSMLLETASQTSSNSGAYTPTTSSNVGVELTPSSTTRSPASPALLTPCSDHSTASSLTLFSFGKCPLCPPTRAAFSTPESLHQHLSSPAHAARIFHCPASLFTPLPSGRAVEIKSFSTLSGLAQHVESGTCGGSATLRRVAEYLEAKLKDLGIGKVKLLN</sequence>
<accession>A0A6A6YIC6</accession>
<dbReference type="Pfam" id="PF00096">
    <property type="entry name" value="zf-C2H2"/>
    <property type="match status" value="1"/>
</dbReference>
<protein>
    <recommendedName>
        <fullName evidence="7">C2H2-type domain-containing protein</fullName>
    </recommendedName>
</protein>
<keyword evidence="9" id="KW-1185">Reference proteome</keyword>
<evidence type="ECO:0000313" key="10">
    <source>
        <dbReference type="RefSeq" id="XP_033575272.1"/>
    </source>
</evidence>
<feature type="compositionally biased region" description="Low complexity" evidence="6">
    <location>
        <begin position="258"/>
        <end position="269"/>
    </location>
</feature>
<feature type="domain" description="C2H2-type" evidence="7">
    <location>
        <begin position="51"/>
        <end position="75"/>
    </location>
</feature>
<feature type="domain" description="C2H2-type" evidence="7">
    <location>
        <begin position="76"/>
        <end position="105"/>
    </location>
</feature>
<evidence type="ECO:0000259" key="7">
    <source>
        <dbReference type="PROSITE" id="PS50157"/>
    </source>
</evidence>
<evidence type="ECO:0000313" key="9">
    <source>
        <dbReference type="Proteomes" id="UP000504636"/>
    </source>
</evidence>
<dbReference type="OrthoDB" id="6077919at2759"/>
<evidence type="ECO:0000256" key="3">
    <source>
        <dbReference type="ARBA" id="ARBA00022771"/>
    </source>
</evidence>
<dbReference type="RefSeq" id="XP_033575272.1">
    <property type="nucleotide sequence ID" value="XM_033724420.1"/>
</dbReference>
<dbReference type="Proteomes" id="UP000504636">
    <property type="component" value="Unplaced"/>
</dbReference>
<dbReference type="GO" id="GO:0008270">
    <property type="term" value="F:zinc ion binding"/>
    <property type="evidence" value="ECO:0007669"/>
    <property type="project" value="UniProtKB-KW"/>
</dbReference>
<dbReference type="Gene3D" id="3.30.160.60">
    <property type="entry name" value="Classic Zinc Finger"/>
    <property type="match status" value="2"/>
</dbReference>
<keyword evidence="2" id="KW-0677">Repeat</keyword>
<feature type="domain" description="C2H2-type" evidence="7">
    <location>
        <begin position="138"/>
        <end position="162"/>
    </location>
</feature>
<dbReference type="SUPFAM" id="SSF57667">
    <property type="entry name" value="beta-beta-alpha zinc fingers"/>
    <property type="match status" value="1"/>
</dbReference>
<dbReference type="PANTHER" id="PTHR24379:SF121">
    <property type="entry name" value="C2H2-TYPE DOMAIN-CONTAINING PROTEIN"/>
    <property type="match status" value="1"/>
</dbReference>
<feature type="region of interest" description="Disordered" evidence="6">
    <location>
        <begin position="234"/>
        <end position="269"/>
    </location>
</feature>
<reference evidence="10" key="2">
    <citation type="submission" date="2020-04" db="EMBL/GenBank/DDBJ databases">
        <authorList>
            <consortium name="NCBI Genome Project"/>
        </authorList>
    </citation>
    <scope>NUCLEOTIDE SEQUENCE</scope>
    <source>
        <strain evidence="10">CBS 304.34</strain>
    </source>
</reference>
<organism evidence="8">
    <name type="scientific">Mytilinidion resinicola</name>
    <dbReference type="NCBI Taxonomy" id="574789"/>
    <lineage>
        <taxon>Eukaryota</taxon>
        <taxon>Fungi</taxon>
        <taxon>Dikarya</taxon>
        <taxon>Ascomycota</taxon>
        <taxon>Pezizomycotina</taxon>
        <taxon>Dothideomycetes</taxon>
        <taxon>Pleosporomycetidae</taxon>
        <taxon>Mytilinidiales</taxon>
        <taxon>Mytilinidiaceae</taxon>
        <taxon>Mytilinidion</taxon>
    </lineage>
</organism>
<gene>
    <name evidence="8 10" type="ORF">BDZ99DRAFT_509602</name>
</gene>
<evidence type="ECO:0000256" key="6">
    <source>
        <dbReference type="SAM" id="MobiDB-lite"/>
    </source>
</evidence>
<evidence type="ECO:0000256" key="4">
    <source>
        <dbReference type="ARBA" id="ARBA00022833"/>
    </source>
</evidence>
<name>A0A6A6YIC6_9PEZI</name>
<dbReference type="Pfam" id="PF13912">
    <property type="entry name" value="zf-C2H2_6"/>
    <property type="match status" value="1"/>
</dbReference>
<dbReference type="InterPro" id="IPR013087">
    <property type="entry name" value="Znf_C2H2_type"/>
</dbReference>
<evidence type="ECO:0000256" key="5">
    <source>
        <dbReference type="PROSITE-ProRule" id="PRU00042"/>
    </source>
</evidence>
<dbReference type="GeneID" id="54465313"/>
<dbReference type="EMBL" id="MU003703">
    <property type="protein sequence ID" value="KAF2808308.1"/>
    <property type="molecule type" value="Genomic_DNA"/>
</dbReference>
<reference evidence="8 10" key="1">
    <citation type="journal article" date="2020" name="Stud. Mycol.">
        <title>101 Dothideomycetes genomes: a test case for predicting lifestyles and emergence of pathogens.</title>
        <authorList>
            <person name="Haridas S."/>
            <person name="Albert R."/>
            <person name="Binder M."/>
            <person name="Bloem J."/>
            <person name="Labutti K."/>
            <person name="Salamov A."/>
            <person name="Andreopoulos B."/>
            <person name="Baker S."/>
            <person name="Barry K."/>
            <person name="Bills G."/>
            <person name="Bluhm B."/>
            <person name="Cannon C."/>
            <person name="Castanera R."/>
            <person name="Culley D."/>
            <person name="Daum C."/>
            <person name="Ezra D."/>
            <person name="Gonzalez J."/>
            <person name="Henrissat B."/>
            <person name="Kuo A."/>
            <person name="Liang C."/>
            <person name="Lipzen A."/>
            <person name="Lutzoni F."/>
            <person name="Magnuson J."/>
            <person name="Mondo S."/>
            <person name="Nolan M."/>
            <person name="Ohm R."/>
            <person name="Pangilinan J."/>
            <person name="Park H.-J."/>
            <person name="Ramirez L."/>
            <person name="Alfaro M."/>
            <person name="Sun H."/>
            <person name="Tritt A."/>
            <person name="Yoshinaga Y."/>
            <person name="Zwiers L.-H."/>
            <person name="Turgeon B."/>
            <person name="Goodwin S."/>
            <person name="Spatafora J."/>
            <person name="Crous P."/>
            <person name="Grigoriev I."/>
        </authorList>
    </citation>
    <scope>NUCLEOTIDE SEQUENCE</scope>
    <source>
        <strain evidence="8 10">CBS 304.34</strain>
    </source>
</reference>
<keyword evidence="1" id="KW-0479">Metal-binding</keyword>
<keyword evidence="4" id="KW-0862">Zinc</keyword>
<dbReference type="InterPro" id="IPR036236">
    <property type="entry name" value="Znf_C2H2_sf"/>
</dbReference>
<dbReference type="PANTHER" id="PTHR24379">
    <property type="entry name" value="KRAB AND ZINC FINGER DOMAIN-CONTAINING"/>
    <property type="match status" value="1"/>
</dbReference>
<evidence type="ECO:0000256" key="1">
    <source>
        <dbReference type="ARBA" id="ARBA00022723"/>
    </source>
</evidence>
<dbReference type="PROSITE" id="PS00028">
    <property type="entry name" value="ZINC_FINGER_C2H2_1"/>
    <property type="match status" value="4"/>
</dbReference>
<dbReference type="PROSITE" id="PS50157">
    <property type="entry name" value="ZINC_FINGER_C2H2_2"/>
    <property type="match status" value="4"/>
</dbReference>